<evidence type="ECO:0000259" key="18">
    <source>
        <dbReference type="PROSITE" id="PS50089"/>
    </source>
</evidence>
<dbReference type="CDD" id="cd16461">
    <property type="entry name" value="RING-H2_EL5-like"/>
    <property type="match status" value="1"/>
</dbReference>
<dbReference type="Proteomes" id="UP000325577">
    <property type="component" value="Linkage Group LG21"/>
</dbReference>
<evidence type="ECO:0000256" key="15">
    <source>
        <dbReference type="PROSITE-ProRule" id="PRU00175"/>
    </source>
</evidence>
<dbReference type="OrthoDB" id="8062037at2759"/>
<evidence type="ECO:0000256" key="1">
    <source>
        <dbReference type="ARBA" id="ARBA00000900"/>
    </source>
</evidence>
<evidence type="ECO:0000313" key="19">
    <source>
        <dbReference type="EMBL" id="KAA8528235.1"/>
    </source>
</evidence>
<dbReference type="InterPro" id="IPR046948">
    <property type="entry name" value="ATL20-22-like"/>
</dbReference>
<dbReference type="GO" id="GO:0016020">
    <property type="term" value="C:membrane"/>
    <property type="evidence" value="ECO:0007669"/>
    <property type="project" value="UniProtKB-SubCell"/>
</dbReference>
<dbReference type="SMART" id="SM00184">
    <property type="entry name" value="RING"/>
    <property type="match status" value="1"/>
</dbReference>
<comment type="subcellular location">
    <subcellularLocation>
        <location evidence="2">Membrane</location>
        <topology evidence="2">Single-pass membrane protein</topology>
    </subcellularLocation>
</comment>
<evidence type="ECO:0000256" key="4">
    <source>
        <dbReference type="ARBA" id="ARBA00012483"/>
    </source>
</evidence>
<dbReference type="PROSITE" id="PS50089">
    <property type="entry name" value="ZF_RING_2"/>
    <property type="match status" value="1"/>
</dbReference>
<dbReference type="PANTHER" id="PTHR46279">
    <property type="entry name" value="RING/U-BOX SUPERFAMILY PROTEIN"/>
    <property type="match status" value="1"/>
</dbReference>
<dbReference type="SUPFAM" id="SSF57850">
    <property type="entry name" value="RING/U-box"/>
    <property type="match status" value="1"/>
</dbReference>
<keyword evidence="20" id="KW-1185">Reference proteome</keyword>
<keyword evidence="5" id="KW-0808">Transferase</keyword>
<dbReference type="GO" id="GO:0061630">
    <property type="term" value="F:ubiquitin protein ligase activity"/>
    <property type="evidence" value="ECO:0007669"/>
    <property type="project" value="UniProtKB-EC"/>
</dbReference>
<dbReference type="Gene3D" id="3.30.40.10">
    <property type="entry name" value="Zinc/RING finger domain, C3HC4 (zinc finger)"/>
    <property type="match status" value="1"/>
</dbReference>
<reference evidence="19 20" key="1">
    <citation type="submission" date="2019-09" db="EMBL/GenBank/DDBJ databases">
        <title>A chromosome-level genome assembly of the Chinese tupelo Nyssa sinensis.</title>
        <authorList>
            <person name="Yang X."/>
            <person name="Kang M."/>
            <person name="Yang Y."/>
            <person name="Xiong H."/>
            <person name="Wang M."/>
            <person name="Zhang Z."/>
            <person name="Wang Z."/>
            <person name="Wu H."/>
            <person name="Ma T."/>
            <person name="Liu J."/>
            <person name="Xi Z."/>
        </authorList>
    </citation>
    <scope>NUCLEOTIDE SEQUENCE [LARGE SCALE GENOMIC DNA]</scope>
    <source>
        <strain evidence="19">J267</strain>
        <tissue evidence="19">Leaf</tissue>
    </source>
</reference>
<evidence type="ECO:0000256" key="13">
    <source>
        <dbReference type="ARBA" id="ARBA00023136"/>
    </source>
</evidence>
<keyword evidence="11" id="KW-0862">Zinc</keyword>
<organism evidence="19 20">
    <name type="scientific">Nyssa sinensis</name>
    <dbReference type="NCBI Taxonomy" id="561372"/>
    <lineage>
        <taxon>Eukaryota</taxon>
        <taxon>Viridiplantae</taxon>
        <taxon>Streptophyta</taxon>
        <taxon>Embryophyta</taxon>
        <taxon>Tracheophyta</taxon>
        <taxon>Spermatophyta</taxon>
        <taxon>Magnoliopsida</taxon>
        <taxon>eudicotyledons</taxon>
        <taxon>Gunneridae</taxon>
        <taxon>Pentapetalae</taxon>
        <taxon>asterids</taxon>
        <taxon>Cornales</taxon>
        <taxon>Nyssaceae</taxon>
        <taxon>Nyssa</taxon>
    </lineage>
</organism>
<evidence type="ECO:0000256" key="14">
    <source>
        <dbReference type="ARBA" id="ARBA00024209"/>
    </source>
</evidence>
<name>A0A5J5AB34_9ASTE</name>
<keyword evidence="7" id="KW-0479">Metal-binding</keyword>
<comment type="similarity">
    <text evidence="14">Belongs to the RING-type zinc finger family. ATL subfamily.</text>
</comment>
<dbReference type="Pfam" id="PF13947">
    <property type="entry name" value="GUB_WAK_bind"/>
    <property type="match status" value="1"/>
</dbReference>
<keyword evidence="12 16" id="KW-1133">Transmembrane helix</keyword>
<comment type="catalytic activity">
    <reaction evidence="1">
        <text>S-ubiquitinyl-[E2 ubiquitin-conjugating enzyme]-L-cysteine + [acceptor protein]-L-lysine = [E2 ubiquitin-conjugating enzyme]-L-cysteine + N(6)-ubiquitinyl-[acceptor protein]-L-lysine.</text>
        <dbReference type="EC" id="2.3.2.27"/>
    </reaction>
</comment>
<evidence type="ECO:0000256" key="17">
    <source>
        <dbReference type="SAM" id="SignalP"/>
    </source>
</evidence>
<evidence type="ECO:0000256" key="7">
    <source>
        <dbReference type="ARBA" id="ARBA00022723"/>
    </source>
</evidence>
<keyword evidence="6 16" id="KW-0812">Transmembrane</keyword>
<evidence type="ECO:0000256" key="2">
    <source>
        <dbReference type="ARBA" id="ARBA00004167"/>
    </source>
</evidence>
<keyword evidence="13 16" id="KW-0472">Membrane</keyword>
<evidence type="ECO:0000256" key="16">
    <source>
        <dbReference type="SAM" id="Phobius"/>
    </source>
</evidence>
<keyword evidence="9 15" id="KW-0863">Zinc-finger</keyword>
<evidence type="ECO:0000256" key="9">
    <source>
        <dbReference type="ARBA" id="ARBA00022771"/>
    </source>
</evidence>
<feature type="chain" id="PRO_5023808370" description="RING-type E3 ubiquitin transferase" evidence="17">
    <location>
        <begin position="17"/>
        <end position="385"/>
    </location>
</feature>
<accession>A0A5J5AB34</accession>
<evidence type="ECO:0000256" key="8">
    <source>
        <dbReference type="ARBA" id="ARBA00022729"/>
    </source>
</evidence>
<dbReference type="InterPro" id="IPR025287">
    <property type="entry name" value="WAK_GUB"/>
</dbReference>
<evidence type="ECO:0000256" key="6">
    <source>
        <dbReference type="ARBA" id="ARBA00022692"/>
    </source>
</evidence>
<evidence type="ECO:0000256" key="3">
    <source>
        <dbReference type="ARBA" id="ARBA00004906"/>
    </source>
</evidence>
<dbReference type="InterPro" id="IPR013083">
    <property type="entry name" value="Znf_RING/FYVE/PHD"/>
</dbReference>
<dbReference type="Pfam" id="PF13639">
    <property type="entry name" value="zf-RING_2"/>
    <property type="match status" value="1"/>
</dbReference>
<dbReference type="EMBL" id="CM018045">
    <property type="protein sequence ID" value="KAA8528235.1"/>
    <property type="molecule type" value="Genomic_DNA"/>
</dbReference>
<feature type="domain" description="RING-type" evidence="18">
    <location>
        <begin position="315"/>
        <end position="357"/>
    </location>
</feature>
<evidence type="ECO:0000313" key="20">
    <source>
        <dbReference type="Proteomes" id="UP000325577"/>
    </source>
</evidence>
<keyword evidence="10" id="KW-0833">Ubl conjugation pathway</keyword>
<evidence type="ECO:0000256" key="12">
    <source>
        <dbReference type="ARBA" id="ARBA00022989"/>
    </source>
</evidence>
<feature type="transmembrane region" description="Helical" evidence="16">
    <location>
        <begin position="237"/>
        <end position="259"/>
    </location>
</feature>
<keyword evidence="8 17" id="KW-0732">Signal</keyword>
<dbReference type="GO" id="GO:0030247">
    <property type="term" value="F:polysaccharide binding"/>
    <property type="evidence" value="ECO:0007669"/>
    <property type="project" value="InterPro"/>
</dbReference>
<dbReference type="GO" id="GO:0008270">
    <property type="term" value="F:zinc ion binding"/>
    <property type="evidence" value="ECO:0007669"/>
    <property type="project" value="UniProtKB-KW"/>
</dbReference>
<evidence type="ECO:0000256" key="5">
    <source>
        <dbReference type="ARBA" id="ARBA00022679"/>
    </source>
</evidence>
<protein>
    <recommendedName>
        <fullName evidence="4">RING-type E3 ubiquitin transferase</fullName>
        <ecNumber evidence="4">2.3.2.27</ecNumber>
    </recommendedName>
</protein>
<evidence type="ECO:0000256" key="11">
    <source>
        <dbReference type="ARBA" id="ARBA00022833"/>
    </source>
</evidence>
<sequence>METLGFFLFFFPFVFSAYTALCGNICSPSTCGGTRPDVRFPFRLRDRQNDRCGYPRFDLSCNNQNRTVINLPSSSGGDFIVKRIIYASQSIFINDPDCLPKRILSLNFSGSPFKSAYPRSFTFLNCTSLEPILYPAAPISCLSGENYTVLAVDSNNPLRQSMPPSCRIISTVSVPVQRFFYEYGYMDLSEDIHLTWDDPNCGGCVAEGGTCGFKSDTGTKYGCFKRPSRGLPRSAKYGIIVGALIPGLVCLIGLVCYTCNKIRAYSRRRQLNNEVPITFTSQPAMTGLDGPTIESFPKTVLGESGRLPKPNDGTCPICLSEYQPKETLRTVPECNHYFHADCIDEWLRINATCPLCRNSADGSSVVTPCSSMSLSLSSSSSSSVP</sequence>
<dbReference type="PANTHER" id="PTHR46279:SF31">
    <property type="entry name" value="RING-H2 FINGER PROTEIN ATL20-LIKE ISOFORM X1"/>
    <property type="match status" value="1"/>
</dbReference>
<gene>
    <name evidence="19" type="ORF">F0562_035514</name>
</gene>
<dbReference type="EC" id="2.3.2.27" evidence="4"/>
<dbReference type="AlphaFoldDB" id="A0A5J5AB34"/>
<dbReference type="InterPro" id="IPR001841">
    <property type="entry name" value="Znf_RING"/>
</dbReference>
<proteinExistence type="inferred from homology"/>
<evidence type="ECO:0000256" key="10">
    <source>
        <dbReference type="ARBA" id="ARBA00022786"/>
    </source>
</evidence>
<feature type="signal peptide" evidence="17">
    <location>
        <begin position="1"/>
        <end position="16"/>
    </location>
</feature>
<comment type="pathway">
    <text evidence="3">Protein modification; protein ubiquitination.</text>
</comment>